<dbReference type="PROSITE" id="PS50871">
    <property type="entry name" value="C1Q"/>
    <property type="match status" value="1"/>
</dbReference>
<dbReference type="InterPro" id="IPR001073">
    <property type="entry name" value="C1q_dom"/>
</dbReference>
<accession>K1PM63</accession>
<dbReference type="SUPFAM" id="SSF49842">
    <property type="entry name" value="TNF-like"/>
    <property type="match status" value="1"/>
</dbReference>
<organism evidence="1">
    <name type="scientific">Magallana gigas</name>
    <name type="common">Pacific oyster</name>
    <name type="synonym">Crassostrea gigas</name>
    <dbReference type="NCBI Taxonomy" id="29159"/>
    <lineage>
        <taxon>Eukaryota</taxon>
        <taxon>Metazoa</taxon>
        <taxon>Spiralia</taxon>
        <taxon>Lophotrochozoa</taxon>
        <taxon>Mollusca</taxon>
        <taxon>Bivalvia</taxon>
        <taxon>Autobranchia</taxon>
        <taxon>Pteriomorphia</taxon>
        <taxon>Ostreida</taxon>
        <taxon>Ostreoidea</taxon>
        <taxon>Ostreidae</taxon>
        <taxon>Magallana</taxon>
    </lineage>
</organism>
<name>K1PM63_MAGGI</name>
<dbReference type="Gene3D" id="2.60.120.40">
    <property type="match status" value="1"/>
</dbReference>
<evidence type="ECO:0000313" key="1">
    <source>
        <dbReference type="EMBL" id="EKC22818.1"/>
    </source>
</evidence>
<dbReference type="AlphaFoldDB" id="K1PM63"/>
<dbReference type="HOGENOM" id="CLU_2656865_0_0_1"/>
<gene>
    <name evidence="1" type="ORF">CGI_10001435</name>
</gene>
<proteinExistence type="predicted"/>
<dbReference type="EMBL" id="JH816967">
    <property type="protein sequence ID" value="EKC22818.1"/>
    <property type="molecule type" value="Genomic_DNA"/>
</dbReference>
<reference evidence="1" key="1">
    <citation type="journal article" date="2012" name="Nature">
        <title>The oyster genome reveals stress adaptation and complexity of shell formation.</title>
        <authorList>
            <person name="Zhang G."/>
            <person name="Fang X."/>
            <person name="Guo X."/>
            <person name="Li L."/>
            <person name="Luo R."/>
            <person name="Xu F."/>
            <person name="Yang P."/>
            <person name="Zhang L."/>
            <person name="Wang X."/>
            <person name="Qi H."/>
            <person name="Xiong Z."/>
            <person name="Que H."/>
            <person name="Xie Y."/>
            <person name="Holland P.W."/>
            <person name="Paps J."/>
            <person name="Zhu Y."/>
            <person name="Wu F."/>
            <person name="Chen Y."/>
            <person name="Wang J."/>
            <person name="Peng C."/>
            <person name="Meng J."/>
            <person name="Yang L."/>
            <person name="Liu J."/>
            <person name="Wen B."/>
            <person name="Zhang N."/>
            <person name="Huang Z."/>
            <person name="Zhu Q."/>
            <person name="Feng Y."/>
            <person name="Mount A."/>
            <person name="Hedgecock D."/>
            <person name="Xu Z."/>
            <person name="Liu Y."/>
            <person name="Domazet-Loso T."/>
            <person name="Du Y."/>
            <person name="Sun X."/>
            <person name="Zhang S."/>
            <person name="Liu B."/>
            <person name="Cheng P."/>
            <person name="Jiang X."/>
            <person name="Li J."/>
            <person name="Fan D."/>
            <person name="Wang W."/>
            <person name="Fu W."/>
            <person name="Wang T."/>
            <person name="Wang B."/>
            <person name="Zhang J."/>
            <person name="Peng Z."/>
            <person name="Li Y."/>
            <person name="Li N."/>
            <person name="Wang J."/>
            <person name="Chen M."/>
            <person name="He Y."/>
            <person name="Tan F."/>
            <person name="Song X."/>
            <person name="Zheng Q."/>
            <person name="Huang R."/>
            <person name="Yang H."/>
            <person name="Du X."/>
            <person name="Chen L."/>
            <person name="Yang M."/>
            <person name="Gaffney P.M."/>
            <person name="Wang S."/>
            <person name="Luo L."/>
            <person name="She Z."/>
            <person name="Ming Y."/>
            <person name="Huang W."/>
            <person name="Zhang S."/>
            <person name="Huang B."/>
            <person name="Zhang Y."/>
            <person name="Qu T."/>
            <person name="Ni P."/>
            <person name="Miao G."/>
            <person name="Wang J."/>
            <person name="Wang Q."/>
            <person name="Steinberg C.E."/>
            <person name="Wang H."/>
            <person name="Li N."/>
            <person name="Qian L."/>
            <person name="Zhang G."/>
            <person name="Li Y."/>
            <person name="Yang H."/>
            <person name="Liu X."/>
            <person name="Wang J."/>
            <person name="Yin Y."/>
            <person name="Wang J."/>
        </authorList>
    </citation>
    <scope>NUCLEOTIDE SEQUENCE [LARGE SCALE GENOMIC DNA]</scope>
    <source>
        <strain evidence="1">05x7-T-G4-1.051#20</strain>
    </source>
</reference>
<sequence>MSHPKNSVHLNVMKNGVKLSMLYSASSSFPQSGQTLQLFLKKGDKIWIQNYQNKKGAILHDHGSYNSFSGALVNQL</sequence>
<protein>
    <submittedName>
        <fullName evidence="1">Uncharacterized protein</fullName>
    </submittedName>
</protein>
<dbReference type="InParanoid" id="K1PM63"/>
<dbReference type="InterPro" id="IPR008983">
    <property type="entry name" value="Tumour_necrosis_fac-like_dom"/>
</dbReference>
<dbReference type="Pfam" id="PF00386">
    <property type="entry name" value="C1q"/>
    <property type="match status" value="1"/>
</dbReference>